<dbReference type="GO" id="GO:0020037">
    <property type="term" value="F:heme binding"/>
    <property type="evidence" value="ECO:0007669"/>
    <property type="project" value="InterPro"/>
</dbReference>
<sequence>MIDKQTLTDLPNTLVRTAFETGARVRQARVFHPTGIRLAGRFHAAGEFEQWFGAGERAVIARLSKGFGAPGGVPDVLGLAFRVLDHDDHPWDFALATTGRGALGRFVITPARGWDGARFGSLMPYRFGDGSPVWVFADPLDRHDLPEVASLRALDDHLGDGLLRFTLTADGLGRPASTIGELDLRRAEPGEHRTDFFDPILNRPTGVDLVPRLVNRLREAAYTGSRRGRGN</sequence>
<evidence type="ECO:0008006" key="3">
    <source>
        <dbReference type="Google" id="ProtNLM"/>
    </source>
</evidence>
<accession>A0A317NCI0</accession>
<evidence type="ECO:0000313" key="1">
    <source>
        <dbReference type="EMBL" id="PWV72770.1"/>
    </source>
</evidence>
<dbReference type="AlphaFoldDB" id="A0A317NCI0"/>
<dbReference type="Proteomes" id="UP000246410">
    <property type="component" value="Unassembled WGS sequence"/>
</dbReference>
<keyword evidence="2" id="KW-1185">Reference proteome</keyword>
<dbReference type="SUPFAM" id="SSF56634">
    <property type="entry name" value="Heme-dependent catalase-like"/>
    <property type="match status" value="1"/>
</dbReference>
<dbReference type="EMBL" id="QGTL01000008">
    <property type="protein sequence ID" value="PWV72770.1"/>
    <property type="molecule type" value="Genomic_DNA"/>
</dbReference>
<dbReference type="RefSeq" id="WP_244198386.1">
    <property type="nucleotide sequence ID" value="NZ_QGTL01000008.1"/>
</dbReference>
<gene>
    <name evidence="1" type="ORF">DFR69_10881</name>
</gene>
<organism evidence="1 2">
    <name type="scientific">Nocardia neocaledoniensis</name>
    <dbReference type="NCBI Taxonomy" id="236511"/>
    <lineage>
        <taxon>Bacteria</taxon>
        <taxon>Bacillati</taxon>
        <taxon>Actinomycetota</taxon>
        <taxon>Actinomycetes</taxon>
        <taxon>Mycobacteriales</taxon>
        <taxon>Nocardiaceae</taxon>
        <taxon>Nocardia</taxon>
    </lineage>
</organism>
<evidence type="ECO:0000313" key="2">
    <source>
        <dbReference type="Proteomes" id="UP000246410"/>
    </source>
</evidence>
<reference evidence="1 2" key="1">
    <citation type="submission" date="2018-05" db="EMBL/GenBank/DDBJ databases">
        <title>Genomic Encyclopedia of Type Strains, Phase IV (KMG-IV): sequencing the most valuable type-strain genomes for metagenomic binning, comparative biology and taxonomic classification.</title>
        <authorList>
            <person name="Goeker M."/>
        </authorList>
    </citation>
    <scope>NUCLEOTIDE SEQUENCE [LARGE SCALE GENOMIC DNA]</scope>
    <source>
        <strain evidence="1 2">DSM 44717</strain>
    </source>
</reference>
<name>A0A317NCI0_9NOCA</name>
<proteinExistence type="predicted"/>
<protein>
    <recommendedName>
        <fullName evidence="3">Phosphodiesterase</fullName>
    </recommendedName>
</protein>
<comment type="caution">
    <text evidence="1">The sequence shown here is derived from an EMBL/GenBank/DDBJ whole genome shotgun (WGS) entry which is preliminary data.</text>
</comment>
<dbReference type="InterPro" id="IPR020835">
    <property type="entry name" value="Catalase_sf"/>
</dbReference>